<keyword evidence="1" id="KW-0472">Membrane</keyword>
<keyword evidence="1" id="KW-1133">Transmembrane helix</keyword>
<dbReference type="EMBL" id="LKCN02000022">
    <property type="protein sequence ID" value="RCI08061.1"/>
    <property type="molecule type" value="Genomic_DNA"/>
</dbReference>
<dbReference type="Proteomes" id="UP000253664">
    <property type="component" value="Unassembled WGS sequence"/>
</dbReference>
<protein>
    <submittedName>
        <fullName evidence="2">Uncharacterized protein</fullName>
    </submittedName>
</protein>
<gene>
    <name evidence="2" type="ORF">L249_7864</name>
</gene>
<evidence type="ECO:0000256" key="1">
    <source>
        <dbReference type="SAM" id="Phobius"/>
    </source>
</evidence>
<organism evidence="2 3">
    <name type="scientific">Ophiocordyceps polyrhachis-furcata BCC 54312</name>
    <dbReference type="NCBI Taxonomy" id="1330021"/>
    <lineage>
        <taxon>Eukaryota</taxon>
        <taxon>Fungi</taxon>
        <taxon>Dikarya</taxon>
        <taxon>Ascomycota</taxon>
        <taxon>Pezizomycotina</taxon>
        <taxon>Sordariomycetes</taxon>
        <taxon>Hypocreomycetidae</taxon>
        <taxon>Hypocreales</taxon>
        <taxon>Ophiocordycipitaceae</taxon>
        <taxon>Ophiocordyceps</taxon>
    </lineage>
</organism>
<comment type="caution">
    <text evidence="2">The sequence shown here is derived from an EMBL/GenBank/DDBJ whole genome shotgun (WGS) entry which is preliminary data.</text>
</comment>
<evidence type="ECO:0000313" key="3">
    <source>
        <dbReference type="Proteomes" id="UP000253664"/>
    </source>
</evidence>
<reference evidence="2 3" key="1">
    <citation type="journal article" date="2015" name="BMC Genomics">
        <title>Insights from the genome of Ophiocordyceps polyrhachis-furcata to pathogenicity and host specificity in insect fungi.</title>
        <authorList>
            <person name="Wichadakul D."/>
            <person name="Kobmoo N."/>
            <person name="Ingsriswang S."/>
            <person name="Tangphatsornruang S."/>
            <person name="Chantasingh D."/>
            <person name="Luangsa-ard J.J."/>
            <person name="Eurwilaichitr L."/>
        </authorList>
    </citation>
    <scope>NUCLEOTIDE SEQUENCE [LARGE SCALE GENOMIC DNA]</scope>
    <source>
        <strain evidence="2 3">BCC 54312</strain>
    </source>
</reference>
<name>A0A367L0X4_9HYPO</name>
<accession>A0A367L0X4</accession>
<keyword evidence="1" id="KW-0812">Transmembrane</keyword>
<evidence type="ECO:0000313" key="2">
    <source>
        <dbReference type="EMBL" id="RCI08061.1"/>
    </source>
</evidence>
<keyword evidence="3" id="KW-1185">Reference proteome</keyword>
<feature type="transmembrane region" description="Helical" evidence="1">
    <location>
        <begin position="38"/>
        <end position="63"/>
    </location>
</feature>
<proteinExistence type="predicted"/>
<dbReference type="AlphaFoldDB" id="A0A367L0X4"/>
<sequence>MIANAEKQALIEERDSYRTKVVADLQGDFASAGKASTISGFVVVVVVVVPTGSVLLLSTPLTLTLTLSQNGKRHSPNPRGGGTWRLGRGPRIDHAQGFGEPLENGPVSLLLQPKSHYGLKEADVIRSRPAFLASSSFNLCSSSETVPSNGQEPHGGYGHETPVLARQRRLYGYVSQPVTTAYHGLPWLKAYCVLSASVLAARAADRDTFMSRRGIQLDDTQQNVVCIAGHGLRRDKSRPTGDRRSMRAFP</sequence>